<dbReference type="PANTHER" id="PTHR43047">
    <property type="entry name" value="TWO-COMPONENT HISTIDINE PROTEIN KINASE"/>
    <property type="match status" value="1"/>
</dbReference>
<dbReference type="GO" id="GO:0000155">
    <property type="term" value="F:phosphorelay sensor kinase activity"/>
    <property type="evidence" value="ECO:0007669"/>
    <property type="project" value="TreeGrafter"/>
</dbReference>
<evidence type="ECO:0000259" key="5">
    <source>
        <dbReference type="PROSITE" id="PS50109"/>
    </source>
</evidence>
<dbReference type="InterPro" id="IPR005467">
    <property type="entry name" value="His_kinase_dom"/>
</dbReference>
<reference evidence="6" key="1">
    <citation type="journal article" date="2015" name="Nature">
        <title>Complex archaea that bridge the gap between prokaryotes and eukaryotes.</title>
        <authorList>
            <person name="Spang A."/>
            <person name="Saw J.H."/>
            <person name="Jorgensen S.L."/>
            <person name="Zaremba-Niedzwiedzka K."/>
            <person name="Martijn J."/>
            <person name="Lind A.E."/>
            <person name="van Eijk R."/>
            <person name="Schleper C."/>
            <person name="Guy L."/>
            <person name="Ettema T.J."/>
        </authorList>
    </citation>
    <scope>NUCLEOTIDE SEQUENCE</scope>
</reference>
<dbReference type="PANTHER" id="PTHR43047:SF72">
    <property type="entry name" value="OSMOSENSING HISTIDINE PROTEIN KINASE SLN1"/>
    <property type="match status" value="1"/>
</dbReference>
<comment type="caution">
    <text evidence="6">The sequence shown here is derived from an EMBL/GenBank/DDBJ whole genome shotgun (WGS) entry which is preliminary data.</text>
</comment>
<dbReference type="GO" id="GO:0009927">
    <property type="term" value="F:histidine phosphotransfer kinase activity"/>
    <property type="evidence" value="ECO:0007669"/>
    <property type="project" value="TreeGrafter"/>
</dbReference>
<dbReference type="Gene3D" id="3.30.565.10">
    <property type="entry name" value="Histidine kinase-like ATPase, C-terminal domain"/>
    <property type="match status" value="1"/>
</dbReference>
<name>A0A0F9C9U0_9ZZZZ</name>
<evidence type="ECO:0000256" key="2">
    <source>
        <dbReference type="ARBA" id="ARBA00012438"/>
    </source>
</evidence>
<dbReference type="InterPro" id="IPR036890">
    <property type="entry name" value="HATPase_C_sf"/>
</dbReference>
<evidence type="ECO:0000256" key="1">
    <source>
        <dbReference type="ARBA" id="ARBA00000085"/>
    </source>
</evidence>
<organism evidence="6">
    <name type="scientific">marine sediment metagenome</name>
    <dbReference type="NCBI Taxonomy" id="412755"/>
    <lineage>
        <taxon>unclassified sequences</taxon>
        <taxon>metagenomes</taxon>
        <taxon>ecological metagenomes</taxon>
    </lineage>
</organism>
<dbReference type="EC" id="2.7.13.3" evidence="2"/>
<sequence length="262" mass="28601">LQESIEPDLPEVFVDSDKAVRVIINIVVNAIKFSPKGGEVTLWAKLQEGGDVQIGVTDHGRGMSREEIEVIFNRFTQTGDQAQSAKGLGLGLCIVKELVGLNLGELQVASEPGQGSTFSFTVPTAEPNVILERYFSQLSKVIGPQDCVVALRVSTEDPSGGCEEVYPFLTGICYPTDLVLASDDGSSLLAIGLTSEPNCWMRRLRSTWAGMVPDNPNERQCEIRIEHVGSWFYRQERDSVVSFLIGLLHGSASYAGKNSDHR</sequence>
<dbReference type="AlphaFoldDB" id="A0A0F9C9U0"/>
<dbReference type="PROSITE" id="PS50109">
    <property type="entry name" value="HIS_KIN"/>
    <property type="match status" value="1"/>
</dbReference>
<evidence type="ECO:0000256" key="3">
    <source>
        <dbReference type="ARBA" id="ARBA00022679"/>
    </source>
</evidence>
<accession>A0A0F9C9U0</accession>
<gene>
    <name evidence="6" type="ORF">LCGC14_2428830</name>
</gene>
<keyword evidence="3" id="KW-0808">Transferase</keyword>
<comment type="catalytic activity">
    <reaction evidence="1">
        <text>ATP + protein L-histidine = ADP + protein N-phospho-L-histidine.</text>
        <dbReference type="EC" id="2.7.13.3"/>
    </reaction>
</comment>
<evidence type="ECO:0000313" key="6">
    <source>
        <dbReference type="EMBL" id="KKL23097.1"/>
    </source>
</evidence>
<dbReference type="Pfam" id="PF02518">
    <property type="entry name" value="HATPase_c"/>
    <property type="match status" value="1"/>
</dbReference>
<feature type="non-terminal residue" evidence="6">
    <location>
        <position position="1"/>
    </location>
</feature>
<dbReference type="SMART" id="SM00387">
    <property type="entry name" value="HATPase_c"/>
    <property type="match status" value="1"/>
</dbReference>
<dbReference type="InterPro" id="IPR003594">
    <property type="entry name" value="HATPase_dom"/>
</dbReference>
<dbReference type="SUPFAM" id="SSF55874">
    <property type="entry name" value="ATPase domain of HSP90 chaperone/DNA topoisomerase II/histidine kinase"/>
    <property type="match status" value="1"/>
</dbReference>
<feature type="domain" description="Histidine kinase" evidence="5">
    <location>
        <begin position="1"/>
        <end position="126"/>
    </location>
</feature>
<proteinExistence type="predicted"/>
<dbReference type="InterPro" id="IPR004358">
    <property type="entry name" value="Sig_transdc_His_kin-like_C"/>
</dbReference>
<dbReference type="GO" id="GO:0005886">
    <property type="term" value="C:plasma membrane"/>
    <property type="evidence" value="ECO:0007669"/>
    <property type="project" value="TreeGrafter"/>
</dbReference>
<evidence type="ECO:0000256" key="4">
    <source>
        <dbReference type="ARBA" id="ARBA00022777"/>
    </source>
</evidence>
<dbReference type="PRINTS" id="PR00344">
    <property type="entry name" value="BCTRLSENSOR"/>
</dbReference>
<protein>
    <recommendedName>
        <fullName evidence="2">histidine kinase</fullName>
        <ecNumber evidence="2">2.7.13.3</ecNumber>
    </recommendedName>
</protein>
<keyword evidence="4" id="KW-0418">Kinase</keyword>
<dbReference type="EMBL" id="LAZR01037102">
    <property type="protein sequence ID" value="KKL23097.1"/>
    <property type="molecule type" value="Genomic_DNA"/>
</dbReference>